<dbReference type="Proteomes" id="UP001589627">
    <property type="component" value="Unassembled WGS sequence"/>
</dbReference>
<reference evidence="1 2" key="1">
    <citation type="submission" date="2024-09" db="EMBL/GenBank/DDBJ databases">
        <authorList>
            <person name="Sun Q."/>
            <person name="Mori K."/>
        </authorList>
    </citation>
    <scope>NUCLEOTIDE SEQUENCE [LARGE SCALE GENOMIC DNA]</scope>
    <source>
        <strain evidence="1 2">TBRC 0563</strain>
    </source>
</reference>
<dbReference type="EMBL" id="JBHLZP010000081">
    <property type="protein sequence ID" value="MFB9833253.1"/>
    <property type="molecule type" value="Genomic_DNA"/>
</dbReference>
<sequence length="54" mass="6091">MSEEPYTCEIYKEAAPRHHGLAEAVLDGDAERAAEHFAITDLRRLVARVGRDRP</sequence>
<proteinExistence type="predicted"/>
<keyword evidence="2" id="KW-1185">Reference proteome</keyword>
<gene>
    <name evidence="1" type="ORF">ACFFNX_13755</name>
</gene>
<protein>
    <submittedName>
        <fullName evidence="1">Uncharacterized protein</fullName>
    </submittedName>
</protein>
<organism evidence="1 2">
    <name type="scientific">Actinoallomurus acaciae</name>
    <dbReference type="NCBI Taxonomy" id="502577"/>
    <lineage>
        <taxon>Bacteria</taxon>
        <taxon>Bacillati</taxon>
        <taxon>Actinomycetota</taxon>
        <taxon>Actinomycetes</taxon>
        <taxon>Streptosporangiales</taxon>
        <taxon>Thermomonosporaceae</taxon>
        <taxon>Actinoallomurus</taxon>
    </lineage>
</organism>
<comment type="caution">
    <text evidence="1">The sequence shown here is derived from an EMBL/GenBank/DDBJ whole genome shotgun (WGS) entry which is preliminary data.</text>
</comment>
<evidence type="ECO:0000313" key="1">
    <source>
        <dbReference type="EMBL" id="MFB9833253.1"/>
    </source>
</evidence>
<accession>A0ABV5YF23</accession>
<name>A0ABV5YF23_9ACTN</name>
<dbReference type="RefSeq" id="WP_378200536.1">
    <property type="nucleotide sequence ID" value="NZ_JBHLZP010000081.1"/>
</dbReference>
<evidence type="ECO:0000313" key="2">
    <source>
        <dbReference type="Proteomes" id="UP001589627"/>
    </source>
</evidence>